<comment type="caution">
    <text evidence="7">Lacks conserved residue(s) required for the propagation of feature annotation.</text>
</comment>
<feature type="binding site" evidence="7">
    <location>
        <begin position="235"/>
        <end position="236"/>
    </location>
    <ligand>
        <name>L-ornithine</name>
        <dbReference type="ChEBI" id="CHEBI:46911"/>
    </ligand>
</feature>
<dbReference type="InterPro" id="IPR036901">
    <property type="entry name" value="Asp/Orn_carbamoylTrfase_sf"/>
</dbReference>
<feature type="binding site" evidence="7">
    <location>
        <begin position="271"/>
        <end position="272"/>
    </location>
    <ligand>
        <name>carbamoyl phosphate</name>
        <dbReference type="ChEBI" id="CHEBI:58228"/>
    </ligand>
</feature>
<gene>
    <name evidence="10" type="primary">argF</name>
    <name evidence="10" type="ORF">BRSU_2271</name>
</gene>
<dbReference type="SUPFAM" id="SSF53671">
    <property type="entry name" value="Aspartate/ornithine carbamoyltransferase"/>
    <property type="match status" value="1"/>
</dbReference>
<evidence type="ECO:0000256" key="4">
    <source>
        <dbReference type="ARBA" id="ARBA00022503"/>
    </source>
</evidence>
<dbReference type="GO" id="GO:0016597">
    <property type="term" value="F:amino acid binding"/>
    <property type="evidence" value="ECO:0007669"/>
    <property type="project" value="InterPro"/>
</dbReference>
<dbReference type="PRINTS" id="PR00100">
    <property type="entry name" value="AOTCASE"/>
</dbReference>
<sequence length="313" mass="35154">MKKVNLSGRHFINLEDFTSEELSALIDYTFELKSKVRNREEIDIMKNRTMVMYFSKPSLRTRLSFEIGMKKLGGDAFVLKQDEIILGQRESIEDSSNVISRYCDLIMIRTFAHSDVEDFAKYSKVPVINALTDLSHPCQIMADLFTMKEHFGKLKGLTLTYIGDGNNVCNSLLTGCTSLGVNIKVGVPKGYEPDAKTIEVAKNIAKNTGCTVDIVNDVKEAVSGADVVYTDVWASMGQESEKEKRLNIFKGFTLTKELFDLANKGAIALHCLPAHKGEEISEEVFNMNSQYIYEEAENRMHAQMAIMSSIVKE</sequence>
<dbReference type="Gene3D" id="3.40.50.1370">
    <property type="entry name" value="Aspartate/ornithine carbamoyltransferase"/>
    <property type="match status" value="2"/>
</dbReference>
<evidence type="ECO:0000259" key="9">
    <source>
        <dbReference type="Pfam" id="PF02729"/>
    </source>
</evidence>
<dbReference type="GO" id="GO:0004585">
    <property type="term" value="F:ornithine carbamoyltransferase activity"/>
    <property type="evidence" value="ECO:0007669"/>
    <property type="project" value="UniProtKB-UniRule"/>
</dbReference>
<dbReference type="PANTHER" id="PTHR45753:SF3">
    <property type="entry name" value="ORNITHINE TRANSCARBAMYLASE, MITOCHONDRIAL"/>
    <property type="match status" value="1"/>
</dbReference>
<dbReference type="OrthoDB" id="9802587at2"/>
<protein>
    <recommendedName>
        <fullName evidence="3 7">Ornithine carbamoyltransferase</fullName>
        <shortName evidence="7">OTCase</shortName>
        <ecNumber evidence="3 7">2.1.3.3</ecNumber>
    </recommendedName>
</protein>
<feature type="domain" description="Aspartate/ornithine carbamoyltransferase carbamoyl-P binding" evidence="9">
    <location>
        <begin position="9"/>
        <end position="149"/>
    </location>
</feature>
<comment type="subcellular location">
    <subcellularLocation>
        <location evidence="7">Cytoplasm</location>
    </subcellularLocation>
</comment>
<keyword evidence="7" id="KW-0963">Cytoplasm</keyword>
<keyword evidence="4" id="KW-0056">Arginine metabolism</keyword>
<dbReference type="EC" id="2.1.3.3" evidence="3 7"/>
<dbReference type="GO" id="GO:0019240">
    <property type="term" value="P:citrulline biosynthetic process"/>
    <property type="evidence" value="ECO:0007669"/>
    <property type="project" value="TreeGrafter"/>
</dbReference>
<dbReference type="EMBL" id="CVLB01000002">
    <property type="protein sequence ID" value="CRF34827.1"/>
    <property type="molecule type" value="Genomic_DNA"/>
</dbReference>
<evidence type="ECO:0000256" key="5">
    <source>
        <dbReference type="ARBA" id="ARBA00022679"/>
    </source>
</evidence>
<dbReference type="AlphaFoldDB" id="A0A0G4KA45"/>
<dbReference type="RefSeq" id="WP_048595444.1">
    <property type="nucleotide sequence ID" value="NZ_CVLB01000002.1"/>
</dbReference>
<organism evidence="10 11">
    <name type="scientific">Brachyspira suanatina</name>
    <dbReference type="NCBI Taxonomy" id="381802"/>
    <lineage>
        <taxon>Bacteria</taxon>
        <taxon>Pseudomonadati</taxon>
        <taxon>Spirochaetota</taxon>
        <taxon>Spirochaetia</taxon>
        <taxon>Brachyspirales</taxon>
        <taxon>Brachyspiraceae</taxon>
        <taxon>Brachyspira</taxon>
    </lineage>
</organism>
<feature type="binding site" evidence="7">
    <location>
        <position position="231"/>
    </location>
    <ligand>
        <name>L-ornithine</name>
        <dbReference type="ChEBI" id="CHEBI:46911"/>
    </ligand>
</feature>
<name>A0A0G4KA45_9SPIR</name>
<dbReference type="InterPro" id="IPR024904">
    <property type="entry name" value="OTCase_ArgI"/>
</dbReference>
<dbReference type="InterPro" id="IPR006132">
    <property type="entry name" value="Asp/Orn_carbamoyltranf_P-bd"/>
</dbReference>
<dbReference type="FunFam" id="3.40.50.1370:FF:000008">
    <property type="entry name" value="Ornithine carbamoyltransferase"/>
    <property type="match status" value="1"/>
</dbReference>
<dbReference type="Pfam" id="PF02729">
    <property type="entry name" value="OTCace_N"/>
    <property type="match status" value="1"/>
</dbReference>
<feature type="binding site" evidence="7">
    <location>
        <begin position="136"/>
        <end position="139"/>
    </location>
    <ligand>
        <name>carbamoyl phosphate</name>
        <dbReference type="ChEBI" id="CHEBI:58228"/>
    </ligand>
</feature>
<evidence type="ECO:0000256" key="2">
    <source>
        <dbReference type="ARBA" id="ARBA00007805"/>
    </source>
</evidence>
<comment type="catalytic activity">
    <reaction evidence="6 7">
        <text>carbamoyl phosphate + L-ornithine = L-citrulline + phosphate + H(+)</text>
        <dbReference type="Rhea" id="RHEA:19513"/>
        <dbReference type="ChEBI" id="CHEBI:15378"/>
        <dbReference type="ChEBI" id="CHEBI:43474"/>
        <dbReference type="ChEBI" id="CHEBI:46911"/>
        <dbReference type="ChEBI" id="CHEBI:57743"/>
        <dbReference type="ChEBI" id="CHEBI:58228"/>
        <dbReference type="EC" id="2.1.3.3"/>
    </reaction>
</comment>
<dbReference type="Proteomes" id="UP000043763">
    <property type="component" value="Unassembled WGS sequence"/>
</dbReference>
<dbReference type="HAMAP" id="MF_01109">
    <property type="entry name" value="OTCase"/>
    <property type="match status" value="1"/>
</dbReference>
<evidence type="ECO:0000259" key="8">
    <source>
        <dbReference type="Pfam" id="PF00185"/>
    </source>
</evidence>
<dbReference type="GO" id="GO:0005737">
    <property type="term" value="C:cytoplasm"/>
    <property type="evidence" value="ECO:0007669"/>
    <property type="project" value="UniProtKB-SubCell"/>
</dbReference>
<evidence type="ECO:0000256" key="7">
    <source>
        <dbReference type="HAMAP-Rule" id="MF_01109"/>
    </source>
</evidence>
<feature type="domain" description="Aspartate/ornithine carbamoyltransferase Asp/Orn-binding" evidence="8">
    <location>
        <begin position="155"/>
        <end position="309"/>
    </location>
</feature>
<dbReference type="InterPro" id="IPR002292">
    <property type="entry name" value="Orn/put_carbamltrans"/>
</dbReference>
<dbReference type="GO" id="GO:0042450">
    <property type="term" value="P:L-arginine biosynthetic process via ornithine"/>
    <property type="evidence" value="ECO:0007669"/>
    <property type="project" value="UniProtKB-UniRule"/>
</dbReference>
<keyword evidence="11" id="KW-1185">Reference proteome</keyword>
<comment type="pathway">
    <text evidence="1">Amino-acid biosynthesis; L-arginine biosynthesis; L-arginine from L-ornithine and carbamoyl phosphate: step 1/3.</text>
</comment>
<dbReference type="InterPro" id="IPR006130">
    <property type="entry name" value="Asp/Orn_carbamoylTrfase"/>
</dbReference>
<reference evidence="11" key="1">
    <citation type="submission" date="2015-04" db="EMBL/GenBank/DDBJ databases">
        <authorList>
            <person name="Mushtaq Mamoona"/>
        </authorList>
    </citation>
    <scope>NUCLEOTIDE SEQUENCE [LARGE SCALE GENOMIC DNA]</scope>
    <source>
        <strain evidence="11">AN4859/03</strain>
    </source>
</reference>
<dbReference type="PRINTS" id="PR00102">
    <property type="entry name" value="OTCASE"/>
</dbReference>
<proteinExistence type="inferred from homology"/>
<feature type="binding site" evidence="7">
    <location>
        <position position="167"/>
    </location>
    <ligand>
        <name>L-ornithine</name>
        <dbReference type="ChEBI" id="CHEBI:46911"/>
    </ligand>
</feature>
<dbReference type="Pfam" id="PF00185">
    <property type="entry name" value="OTCace"/>
    <property type="match status" value="1"/>
</dbReference>
<evidence type="ECO:0000256" key="3">
    <source>
        <dbReference type="ARBA" id="ARBA00013007"/>
    </source>
</evidence>
<comment type="similarity">
    <text evidence="2 7">Belongs to the aspartate/ornithine carbamoyltransferase superfamily. OTCase family.</text>
</comment>
<dbReference type="InterPro" id="IPR006131">
    <property type="entry name" value="Asp_carbamoyltransf_Asp/Orn-bd"/>
</dbReference>
<feature type="binding site" evidence="7">
    <location>
        <position position="299"/>
    </location>
    <ligand>
        <name>carbamoyl phosphate</name>
        <dbReference type="ChEBI" id="CHEBI:58228"/>
    </ligand>
</feature>
<evidence type="ECO:0000313" key="11">
    <source>
        <dbReference type="Proteomes" id="UP000043763"/>
    </source>
</evidence>
<evidence type="ECO:0000256" key="6">
    <source>
        <dbReference type="ARBA" id="ARBA00048772"/>
    </source>
</evidence>
<dbReference type="NCBIfam" id="NF001986">
    <property type="entry name" value="PRK00779.1"/>
    <property type="match status" value="1"/>
</dbReference>
<evidence type="ECO:0000313" key="10">
    <source>
        <dbReference type="EMBL" id="CRF34827.1"/>
    </source>
</evidence>
<keyword evidence="5 7" id="KW-0808">Transferase</keyword>
<evidence type="ECO:0000256" key="1">
    <source>
        <dbReference type="ARBA" id="ARBA00004975"/>
    </source>
</evidence>
<dbReference type="NCBIfam" id="TIGR00658">
    <property type="entry name" value="orni_carb_tr"/>
    <property type="match status" value="1"/>
</dbReference>
<accession>A0A0G4KA45</accession>
<dbReference type="PANTHER" id="PTHR45753">
    <property type="entry name" value="ORNITHINE CARBAMOYLTRANSFERASE, MITOCHONDRIAL"/>
    <property type="match status" value="1"/>
</dbReference>
<feature type="binding site" evidence="7">
    <location>
        <position position="109"/>
    </location>
    <ligand>
        <name>carbamoyl phosphate</name>
        <dbReference type="ChEBI" id="CHEBI:58228"/>
    </ligand>
</feature>